<evidence type="ECO:0000313" key="1">
    <source>
        <dbReference type="EMBL" id="KAH7865642.1"/>
    </source>
</evidence>
<dbReference type="Proteomes" id="UP000828048">
    <property type="component" value="Chromosome 9"/>
</dbReference>
<protein>
    <submittedName>
        <fullName evidence="1">Uncharacterized protein</fullName>
    </submittedName>
</protein>
<dbReference type="EMBL" id="CM037159">
    <property type="protein sequence ID" value="KAH7865642.1"/>
    <property type="molecule type" value="Genomic_DNA"/>
</dbReference>
<organism evidence="1 2">
    <name type="scientific">Vaccinium darrowii</name>
    <dbReference type="NCBI Taxonomy" id="229202"/>
    <lineage>
        <taxon>Eukaryota</taxon>
        <taxon>Viridiplantae</taxon>
        <taxon>Streptophyta</taxon>
        <taxon>Embryophyta</taxon>
        <taxon>Tracheophyta</taxon>
        <taxon>Spermatophyta</taxon>
        <taxon>Magnoliopsida</taxon>
        <taxon>eudicotyledons</taxon>
        <taxon>Gunneridae</taxon>
        <taxon>Pentapetalae</taxon>
        <taxon>asterids</taxon>
        <taxon>Ericales</taxon>
        <taxon>Ericaceae</taxon>
        <taxon>Vaccinioideae</taxon>
        <taxon>Vaccinieae</taxon>
        <taxon>Vaccinium</taxon>
    </lineage>
</organism>
<gene>
    <name evidence="1" type="ORF">Vadar_009227</name>
</gene>
<reference evidence="1 2" key="1">
    <citation type="journal article" date="2021" name="Hortic Res">
        <title>High-quality reference genome and annotation aids understanding of berry development for evergreen blueberry (Vaccinium darrowii).</title>
        <authorList>
            <person name="Yu J."/>
            <person name="Hulse-Kemp A.M."/>
            <person name="Babiker E."/>
            <person name="Staton M."/>
        </authorList>
    </citation>
    <scope>NUCLEOTIDE SEQUENCE [LARGE SCALE GENOMIC DNA]</scope>
    <source>
        <strain evidence="2">cv. NJ 8807/NJ 8810</strain>
        <tissue evidence="1">Young leaf</tissue>
    </source>
</reference>
<name>A0ACB7ZIG8_9ERIC</name>
<accession>A0ACB7ZIG8</accession>
<sequence>MTMKVENVNIMLLKKRENVNGKPFVLTPKIKSVLDPCEYKNDDIQDDAVSLGADYETKVGHSKGEHFTAVPTGKQQTSEKVGMSDQVSNGTNNSQHPEEDEQEVGKVKDWINCYQLRMVELTDVLTNFPDVSPVLIEGKWRTLNMLKLVKEDIQLRSRILIIVWILFDWFSETIVKLLQEGTLSKAGLDRYTIMRQKNPEFDSVMEEMDGHVVANGKNARQDTGDYHMHKKTRNLLWMQDAKGRTIKCTKKVTPIGTPYSQTSLRSLSQDLAKVWPNLFGPNVGFWKREYGKHGICHFTSSNEYLEEGMAIYAEVKRALMIQDPFSFFPEFSSSTGVVAGQRYTPVDLANTILQLSQSQLGWTASGRLFPPARIPAKIQLCYLSFLLNLQLLPLLHHCTPSISYCFISPSCNSSLLASSFSSTSSFSSSSVSYPSSFSFPYFSSLSTDIFVLPITVVHGVVGFFRSLGSFLPYYGGGGGEE</sequence>
<keyword evidence="2" id="KW-1185">Reference proteome</keyword>
<proteinExistence type="predicted"/>
<evidence type="ECO:0000313" key="2">
    <source>
        <dbReference type="Proteomes" id="UP000828048"/>
    </source>
</evidence>
<comment type="caution">
    <text evidence="1">The sequence shown here is derived from an EMBL/GenBank/DDBJ whole genome shotgun (WGS) entry which is preliminary data.</text>
</comment>